<dbReference type="PANTHER" id="PTHR47326">
    <property type="entry name" value="TRANSPOSABLE ELEMENT TC3 TRANSPOSASE-LIKE PROTEIN"/>
    <property type="match status" value="1"/>
</dbReference>
<dbReference type="EMBL" id="BGPR01000289">
    <property type="protein sequence ID" value="GBM10654.1"/>
    <property type="molecule type" value="Genomic_DNA"/>
</dbReference>
<proteinExistence type="predicted"/>
<protein>
    <recommendedName>
        <fullName evidence="1">DUF4817 domain-containing protein</fullName>
    </recommendedName>
</protein>
<dbReference type="PANTHER" id="PTHR47326:SF1">
    <property type="entry name" value="HTH PSQ-TYPE DOMAIN-CONTAINING PROTEIN"/>
    <property type="match status" value="1"/>
</dbReference>
<evidence type="ECO:0000313" key="2">
    <source>
        <dbReference type="EMBL" id="GBM10654.1"/>
    </source>
</evidence>
<dbReference type="InterPro" id="IPR032135">
    <property type="entry name" value="DUF4817"/>
</dbReference>
<dbReference type="GO" id="GO:0003676">
    <property type="term" value="F:nucleic acid binding"/>
    <property type="evidence" value="ECO:0007669"/>
    <property type="project" value="InterPro"/>
</dbReference>
<reference evidence="2 3" key="1">
    <citation type="journal article" date="2019" name="Sci. Rep.">
        <title>Orb-weaving spider Araneus ventricosus genome elucidates the spidroin gene catalogue.</title>
        <authorList>
            <person name="Kono N."/>
            <person name="Nakamura H."/>
            <person name="Ohtoshi R."/>
            <person name="Moran D.A.P."/>
            <person name="Shinohara A."/>
            <person name="Yoshida Y."/>
            <person name="Fujiwara M."/>
            <person name="Mori M."/>
            <person name="Tomita M."/>
            <person name="Arakawa K."/>
        </authorList>
    </citation>
    <scope>NUCLEOTIDE SEQUENCE [LARGE SCALE GENOMIC DNA]</scope>
</reference>
<feature type="domain" description="DUF4817" evidence="1">
    <location>
        <begin position="5"/>
        <end position="54"/>
    </location>
</feature>
<evidence type="ECO:0000313" key="3">
    <source>
        <dbReference type="Proteomes" id="UP000499080"/>
    </source>
</evidence>
<dbReference type="OrthoDB" id="6436917at2759"/>
<dbReference type="InterPro" id="IPR036397">
    <property type="entry name" value="RNaseH_sf"/>
</dbReference>
<evidence type="ECO:0000259" key="1">
    <source>
        <dbReference type="Pfam" id="PF16087"/>
    </source>
</evidence>
<dbReference type="Pfam" id="PF16087">
    <property type="entry name" value="DUF4817"/>
    <property type="match status" value="1"/>
</dbReference>
<gene>
    <name evidence="2" type="ORF">AVEN_7926_1</name>
</gene>
<name>A0A4Y2D3U3_ARAVE</name>
<organism evidence="2 3">
    <name type="scientific">Araneus ventricosus</name>
    <name type="common">Orbweaver spider</name>
    <name type="synonym">Epeira ventricosa</name>
    <dbReference type="NCBI Taxonomy" id="182803"/>
    <lineage>
        <taxon>Eukaryota</taxon>
        <taxon>Metazoa</taxon>
        <taxon>Ecdysozoa</taxon>
        <taxon>Arthropoda</taxon>
        <taxon>Chelicerata</taxon>
        <taxon>Arachnida</taxon>
        <taxon>Araneae</taxon>
        <taxon>Araneomorphae</taxon>
        <taxon>Entelegynae</taxon>
        <taxon>Araneoidea</taxon>
        <taxon>Araneidae</taxon>
        <taxon>Araneus</taxon>
    </lineage>
</organism>
<comment type="caution">
    <text evidence="2">The sequence shown here is derived from an EMBL/GenBank/DDBJ whole genome shotgun (WGS) entry which is preliminary data.</text>
</comment>
<accession>A0A4Y2D3U3</accession>
<dbReference type="Gene3D" id="3.30.420.10">
    <property type="entry name" value="Ribonuclease H-like superfamily/Ribonuclease H"/>
    <property type="match status" value="1"/>
</dbReference>
<keyword evidence="3" id="KW-1185">Reference proteome</keyword>
<dbReference type="AlphaFoldDB" id="A0A4Y2D3U3"/>
<dbReference type="Proteomes" id="UP000499080">
    <property type="component" value="Unassembled WGS sequence"/>
</dbReference>
<sequence length="258" mass="30656">MASPVQKAFCVLEFNKCHSVITVQRRFRQRYNQEPPNANNIRRWHRMFEDTGCLCKGKTSGRPRVSAENVERIRRTYERSPRKSTYEGSRELQMPQKTVWCVLRKRLKMKPYVIQLVRQLKQEDYGKRMNYATFMQKSMEDETMVDRLIFSDESNFYISGKVNQYNSRIWGTEKPSTVIEHERDSAKVNVFCAISSRKLYGPFFFSERSVTTNVYLDMLEVWLMPQLDSDSTDCIFQQEIQKRSEYSHFHSFLGVITI</sequence>